<dbReference type="CDD" id="cd19092">
    <property type="entry name" value="AKR_BsYcsN_EcYdhF-like"/>
    <property type="match status" value="1"/>
</dbReference>
<dbReference type="AlphaFoldDB" id="A0A444H928"/>
<evidence type="ECO:0000313" key="2">
    <source>
        <dbReference type="EMBL" id="RWW99741.1"/>
    </source>
</evidence>
<dbReference type="Gene3D" id="3.20.20.100">
    <property type="entry name" value="NADP-dependent oxidoreductase domain"/>
    <property type="match status" value="1"/>
</dbReference>
<dbReference type="InterPro" id="IPR036812">
    <property type="entry name" value="NAD(P)_OxRdtase_dom_sf"/>
</dbReference>
<sequence>MNKDIQLSPIIAGAMNWGVWQANFTTAEMTRMIHSCLEYGITTFDHADIYGGYTTEAEFGKAFAKSGIDRDTIQLISKCGIQHTIGSRPNKVKHYDYSKEYITWSVENSLKFLKTDYLDILLLHRPSPLMHPDVIAEAVSELKTAGKIKSFGLSNFTSSQTDLIRSRTEVAYNQVEFSATHIEPMLDGSFDYMMVNGIKPMAWSPIGSVFKVHNDQTHRLKLLLAELVAKYEVTADVILMAWILQHPAGVTPVSGSINTERLKNQMKAAKLTLELEDWFAVWTESIGNKVP</sequence>
<dbReference type="InterPro" id="IPR023210">
    <property type="entry name" value="NADP_OxRdtase_dom"/>
</dbReference>
<keyword evidence="3" id="KW-1185">Reference proteome</keyword>
<dbReference type="GO" id="GO:0005829">
    <property type="term" value="C:cytosol"/>
    <property type="evidence" value="ECO:0007669"/>
    <property type="project" value="TreeGrafter"/>
</dbReference>
<dbReference type="EMBL" id="SBII01000008">
    <property type="protein sequence ID" value="RWW99741.1"/>
    <property type="molecule type" value="Genomic_DNA"/>
</dbReference>
<dbReference type="SUPFAM" id="SSF51430">
    <property type="entry name" value="NAD(P)-linked oxidoreductase"/>
    <property type="match status" value="1"/>
</dbReference>
<accession>A0A444H928</accession>
<dbReference type="Pfam" id="PF00248">
    <property type="entry name" value="Aldo_ket_red"/>
    <property type="match status" value="1"/>
</dbReference>
<protein>
    <submittedName>
        <fullName evidence="2">Aldo/keto reductase</fullName>
    </submittedName>
</protein>
<dbReference type="PANTHER" id="PTHR43364">
    <property type="entry name" value="NADH-SPECIFIC METHYLGLYOXAL REDUCTASE-RELATED"/>
    <property type="match status" value="1"/>
</dbReference>
<proteinExistence type="predicted"/>
<gene>
    <name evidence="2" type="ORF">EPI11_12380</name>
</gene>
<dbReference type="Proteomes" id="UP000287527">
    <property type="component" value="Unassembled WGS sequence"/>
</dbReference>
<reference evidence="2 3" key="1">
    <citation type="submission" date="2019-01" db="EMBL/GenBank/DDBJ databases">
        <title>Flavobacterium sp. nov.,isolated from freshwater.</title>
        <authorList>
            <person name="Zhang R."/>
            <person name="Du Z.-J."/>
        </authorList>
    </citation>
    <scope>NUCLEOTIDE SEQUENCE [LARGE SCALE GENOMIC DNA]</scope>
    <source>
        <strain evidence="2 3">1E403</strain>
    </source>
</reference>
<comment type="caution">
    <text evidence="2">The sequence shown here is derived from an EMBL/GenBank/DDBJ whole genome shotgun (WGS) entry which is preliminary data.</text>
</comment>
<evidence type="ECO:0000259" key="1">
    <source>
        <dbReference type="Pfam" id="PF00248"/>
    </source>
</evidence>
<dbReference type="InterPro" id="IPR050523">
    <property type="entry name" value="AKR_Detox_Biosynth"/>
</dbReference>
<feature type="domain" description="NADP-dependent oxidoreductase" evidence="1">
    <location>
        <begin position="9"/>
        <end position="278"/>
    </location>
</feature>
<dbReference type="OrthoDB" id="9773828at2"/>
<dbReference type="PANTHER" id="PTHR43364:SF1">
    <property type="entry name" value="OXIDOREDUCTASE YDHF"/>
    <property type="match status" value="1"/>
</dbReference>
<evidence type="ECO:0000313" key="3">
    <source>
        <dbReference type="Proteomes" id="UP000287527"/>
    </source>
</evidence>
<name>A0A444H928_9FLAO</name>
<dbReference type="RefSeq" id="WP_128390291.1">
    <property type="nucleotide sequence ID" value="NZ_SBII01000008.1"/>
</dbReference>
<organism evidence="2 3">
    <name type="scientific">Flavobacterium cerinum</name>
    <dbReference type="NCBI Taxonomy" id="2502784"/>
    <lineage>
        <taxon>Bacteria</taxon>
        <taxon>Pseudomonadati</taxon>
        <taxon>Bacteroidota</taxon>
        <taxon>Flavobacteriia</taxon>
        <taxon>Flavobacteriales</taxon>
        <taxon>Flavobacteriaceae</taxon>
        <taxon>Flavobacterium</taxon>
    </lineage>
</organism>